<dbReference type="InterPro" id="IPR013424">
    <property type="entry name" value="Ice-binding_C"/>
</dbReference>
<dbReference type="Pfam" id="PF07589">
    <property type="entry name" value="PEP-CTERM"/>
    <property type="match status" value="1"/>
</dbReference>
<dbReference type="OrthoDB" id="7578381at2"/>
<dbReference type="EMBL" id="VJWA01000001">
    <property type="protein sequence ID" value="TRW16885.1"/>
    <property type="molecule type" value="Genomic_DNA"/>
</dbReference>
<dbReference type="NCBIfam" id="TIGR02595">
    <property type="entry name" value="PEP_CTERM"/>
    <property type="match status" value="1"/>
</dbReference>
<dbReference type="Proteomes" id="UP000317894">
    <property type="component" value="Unassembled WGS sequence"/>
</dbReference>
<proteinExistence type="predicted"/>
<dbReference type="AlphaFoldDB" id="A0A552UF88"/>
<evidence type="ECO:0000256" key="1">
    <source>
        <dbReference type="SAM" id="SignalP"/>
    </source>
</evidence>
<gene>
    <name evidence="3" type="ORF">FMM06_01360</name>
</gene>
<protein>
    <submittedName>
        <fullName evidence="3">PEP-CTERM sorting domain-containing protein</fullName>
    </submittedName>
</protein>
<accession>A0A552UF88</accession>
<comment type="caution">
    <text evidence="3">The sequence shown here is derived from an EMBL/GenBank/DDBJ whole genome shotgun (WGS) entry which is preliminary data.</text>
</comment>
<feature type="domain" description="Ice-binding protein C-terminal" evidence="2">
    <location>
        <begin position="182"/>
        <end position="206"/>
    </location>
</feature>
<evidence type="ECO:0000313" key="4">
    <source>
        <dbReference type="Proteomes" id="UP000317894"/>
    </source>
</evidence>
<dbReference type="NCBIfam" id="NF035944">
    <property type="entry name" value="PEPxxWA-CTERM"/>
    <property type="match status" value="1"/>
</dbReference>
<name>A0A552UF88_9SPHN</name>
<evidence type="ECO:0000259" key="2">
    <source>
        <dbReference type="Pfam" id="PF07589"/>
    </source>
</evidence>
<feature type="chain" id="PRO_5021882432" evidence="1">
    <location>
        <begin position="30"/>
        <end position="212"/>
    </location>
</feature>
<reference evidence="3 4" key="1">
    <citation type="submission" date="2019-07" db="EMBL/GenBank/DDBJ databases">
        <title>Novel species isolated from glacier.</title>
        <authorList>
            <person name="Liu Q."/>
            <person name="Xin Y.-H."/>
        </authorList>
    </citation>
    <scope>NUCLEOTIDE SEQUENCE [LARGE SCALE GENOMIC DNA]</scope>
    <source>
        <strain evidence="3 4">LB1R16</strain>
    </source>
</reference>
<evidence type="ECO:0000313" key="3">
    <source>
        <dbReference type="EMBL" id="TRW16885.1"/>
    </source>
</evidence>
<feature type="signal peptide" evidence="1">
    <location>
        <begin position="1"/>
        <end position="29"/>
    </location>
</feature>
<organism evidence="3 4">
    <name type="scientific">Glacieibacterium frigidum</name>
    <dbReference type="NCBI Taxonomy" id="2593303"/>
    <lineage>
        <taxon>Bacteria</taxon>
        <taxon>Pseudomonadati</taxon>
        <taxon>Pseudomonadota</taxon>
        <taxon>Alphaproteobacteria</taxon>
        <taxon>Sphingomonadales</taxon>
        <taxon>Sphingosinicellaceae</taxon>
        <taxon>Glacieibacterium</taxon>
    </lineage>
</organism>
<sequence length="212" mass="21795">MGIGFLESRSMKQLLTAFALLGMAAPAAAVVTVSYGAVPAYVTGTVVETFDVAPPAPSTSVQSFTSAVGTYTGVNVNDYGFGNGTIYAGAYSNVGIDSTGSYTLSLAAPTTYFGLLITSSDPSNTIQFYDGASLVYSYTVGSNFSGSSFVNFAFSGADDFDSIVFTAASGTGFESDNHTIGAIPEPATWAMMITGFGLVGVARRRRRSAVAA</sequence>
<keyword evidence="4" id="KW-1185">Reference proteome</keyword>
<keyword evidence="1" id="KW-0732">Signal</keyword>